<accession>A0A1G7WY19</accession>
<name>A0A1G7WY19_9VIBR</name>
<dbReference type="EMBL" id="FNDD01000002">
    <property type="protein sequence ID" value="SDG76823.1"/>
    <property type="molecule type" value="Genomic_DNA"/>
</dbReference>
<evidence type="ECO:0000313" key="1">
    <source>
        <dbReference type="EMBL" id="SDG76823.1"/>
    </source>
</evidence>
<dbReference type="STRING" id="861298.SAMN04488136_102251"/>
<keyword evidence="3" id="KW-1185">Reference proteome</keyword>
<dbReference type="RefSeq" id="WP_093269404.1">
    <property type="nucleotide sequence ID" value="NZ_FNDD01000002.1"/>
</dbReference>
<gene>
    <name evidence="1" type="ORF">SAMN04488136_102251</name>
    <name evidence="2" type="ORF">SAMN04488136_10455</name>
</gene>
<dbReference type="AlphaFoldDB" id="A0A1G7WY19"/>
<evidence type="ECO:0000313" key="3">
    <source>
        <dbReference type="Proteomes" id="UP000198854"/>
    </source>
</evidence>
<reference evidence="1 3" key="1">
    <citation type="submission" date="2016-10" db="EMBL/GenBank/DDBJ databases">
        <authorList>
            <person name="de Groot N.N."/>
        </authorList>
    </citation>
    <scope>NUCLEOTIDE SEQUENCE [LARGE SCALE GENOMIC DNA]</scope>
    <source>
        <strain evidence="1 3">CGMCC 1.10228</strain>
    </source>
</reference>
<organism evidence="1 3">
    <name type="scientific">Vibrio xiamenensis</name>
    <dbReference type="NCBI Taxonomy" id="861298"/>
    <lineage>
        <taxon>Bacteria</taxon>
        <taxon>Pseudomonadati</taxon>
        <taxon>Pseudomonadota</taxon>
        <taxon>Gammaproteobacteria</taxon>
        <taxon>Vibrionales</taxon>
        <taxon>Vibrionaceae</taxon>
        <taxon>Vibrio</taxon>
    </lineage>
</organism>
<protein>
    <submittedName>
        <fullName evidence="1">Uncharacterized protein</fullName>
    </submittedName>
</protein>
<sequence>MTQILVGATNTSGKGSAADLTVDNGTQIILDQDSYYQAGYLAAYLDDGDLDIENLAGWGAADLKEISITDGDYSQLTITDFVDIAITDGDYESIIINQAKRATIDLSDSDQGVSVYLTPYSNNDHWSNLYQVTMGSGDDYVSFSMTASTNPNSTKWTEFDVDLGDGDDTFDYALKEAASDTQQRSVDGGDGFDSLLLSGDNSDIEFVNFEYVELEDGETLTLTEQDLINNSALEQGLIVNGKVALADDVSLLGMAINELSDEQLALLEENGYDSTDYVAVTLYTGDGDNAYLYDEEYTLIVKESDIDYSTFNYLHTSGSSGDTYWLSTSGLSYFNLWSSYQYESSQWLEVDATLDYGNSLVVYELASAANDGITRSIDGSGGVDTLLIYDDVNGLDFQNFEKIYNHSGDTLLLTQDLLDNNAAGSSLVVIGDFEVTENIDQMTVNLLSGTDSYYIESTEYTSGYSYDDYYVATLDVPVSLDLQIGDSTYSLVTELQYITYSADNIVYQLDASYDEDSAQYFSFEFGNTDDTIAYNVSFTTYYDYDDGPASDNYYFGIFSIDGGDGVDTIIFEQAPDALDFSNFEYVDVEFDGDLELDQTLLAENNSASEGLIVNSSVALVDDIQSIVVSALSDEQQALFDSVGVDSDEYSAVTVYYGEDSYTLLMDVDDLSYHLAA</sequence>
<evidence type="ECO:0000313" key="2">
    <source>
        <dbReference type="EMBL" id="SDG88173.1"/>
    </source>
</evidence>
<dbReference type="EMBL" id="FNDD01000004">
    <property type="protein sequence ID" value="SDG88173.1"/>
    <property type="molecule type" value="Genomic_DNA"/>
</dbReference>
<proteinExistence type="predicted"/>
<dbReference type="Proteomes" id="UP000198854">
    <property type="component" value="Unassembled WGS sequence"/>
</dbReference>